<feature type="transmembrane region" description="Helical" evidence="1">
    <location>
        <begin position="59"/>
        <end position="78"/>
    </location>
</feature>
<protein>
    <submittedName>
        <fullName evidence="3">GdmH</fullName>
    </submittedName>
</protein>
<dbReference type="PANTHER" id="PTHR30336">
    <property type="entry name" value="INNER MEMBRANE PROTEIN, PROBABLE PERMEASE"/>
    <property type="match status" value="1"/>
</dbReference>
<dbReference type="EMBL" id="MWMH01000003">
    <property type="protein sequence ID" value="OOP73495.1"/>
    <property type="molecule type" value="Genomic_DNA"/>
</dbReference>
<dbReference type="GO" id="GO:0000270">
    <property type="term" value="P:peptidoglycan metabolic process"/>
    <property type="evidence" value="ECO:0007669"/>
    <property type="project" value="TreeGrafter"/>
</dbReference>
<keyword evidence="1" id="KW-0812">Transmembrane</keyword>
<keyword evidence="1" id="KW-1133">Transmembrane helix</keyword>
<organism evidence="3 4">
    <name type="scientific">Clostridium beijerinckii</name>
    <name type="common">Clostridium MP</name>
    <dbReference type="NCBI Taxonomy" id="1520"/>
    <lineage>
        <taxon>Bacteria</taxon>
        <taxon>Bacillati</taxon>
        <taxon>Bacillota</taxon>
        <taxon>Clostridia</taxon>
        <taxon>Eubacteriales</taxon>
        <taxon>Clostridiaceae</taxon>
        <taxon>Clostridium</taxon>
    </lineage>
</organism>
<dbReference type="PANTHER" id="PTHR30336:SF4">
    <property type="entry name" value="ENVELOPE BIOGENESIS FACTOR ELYC"/>
    <property type="match status" value="1"/>
</dbReference>
<dbReference type="GO" id="GO:0005886">
    <property type="term" value="C:plasma membrane"/>
    <property type="evidence" value="ECO:0007669"/>
    <property type="project" value="TreeGrafter"/>
</dbReference>
<dbReference type="CDD" id="cd06259">
    <property type="entry name" value="YdcF-like"/>
    <property type="match status" value="1"/>
</dbReference>
<dbReference type="GO" id="GO:0043164">
    <property type="term" value="P:Gram-negative-bacterium-type cell wall biogenesis"/>
    <property type="evidence" value="ECO:0007669"/>
    <property type="project" value="TreeGrafter"/>
</dbReference>
<keyword evidence="1" id="KW-0472">Membrane</keyword>
<dbReference type="Pfam" id="PF02698">
    <property type="entry name" value="DUF218"/>
    <property type="match status" value="1"/>
</dbReference>
<dbReference type="InterPro" id="IPR051599">
    <property type="entry name" value="Cell_Envelope_Assoc"/>
</dbReference>
<proteinExistence type="predicted"/>
<evidence type="ECO:0000256" key="1">
    <source>
        <dbReference type="SAM" id="Phobius"/>
    </source>
</evidence>
<name>A0A1S9N7R8_CLOBE</name>
<accession>A0A1S9N7R8</accession>
<evidence type="ECO:0000313" key="3">
    <source>
        <dbReference type="EMBL" id="OOP73495.1"/>
    </source>
</evidence>
<gene>
    <name evidence="3" type="ORF">CBEIBR21_10740</name>
</gene>
<dbReference type="InterPro" id="IPR014729">
    <property type="entry name" value="Rossmann-like_a/b/a_fold"/>
</dbReference>
<feature type="domain" description="DUF218" evidence="2">
    <location>
        <begin position="87"/>
        <end position="228"/>
    </location>
</feature>
<dbReference type="AlphaFoldDB" id="A0A1S9N7R8"/>
<dbReference type="Gene3D" id="3.40.50.620">
    <property type="entry name" value="HUPs"/>
    <property type="match status" value="1"/>
</dbReference>
<comment type="caution">
    <text evidence="3">The sequence shown here is derived from an EMBL/GenBank/DDBJ whole genome shotgun (WGS) entry which is preliminary data.</text>
</comment>
<dbReference type="InterPro" id="IPR003848">
    <property type="entry name" value="DUF218"/>
</dbReference>
<evidence type="ECO:0000313" key="4">
    <source>
        <dbReference type="Proteomes" id="UP000190959"/>
    </source>
</evidence>
<reference evidence="3 4" key="1">
    <citation type="submission" date="2017-02" db="EMBL/GenBank/DDBJ databases">
        <title>Genome sequence of Clostridium beijerinckii Br21.</title>
        <authorList>
            <person name="Fonseca B.C."/>
            <person name="Guazzaroni M.E."/>
            <person name="Riano-Pachon D.M."/>
            <person name="Reginatto V."/>
        </authorList>
    </citation>
    <scope>NUCLEOTIDE SEQUENCE [LARGE SCALE GENOMIC DNA]</scope>
    <source>
        <strain evidence="3 4">Br21</strain>
    </source>
</reference>
<dbReference type="Proteomes" id="UP000190959">
    <property type="component" value="Unassembled WGS sequence"/>
</dbReference>
<evidence type="ECO:0000259" key="2">
    <source>
        <dbReference type="Pfam" id="PF02698"/>
    </source>
</evidence>
<sequence length="245" mass="28335">MINLEEMSLMKIRYMLSELWIAFGFPIIVLGIIILVYYFSKKIMKKNMFFYKIFRYIKISSCIIFICFIIIEALIINYPKYNRNSDDYIIVLGAGLDNGGVPNLILRERLDIAIKCMKENLAQYIVLSGGQGADESTSEAQAMSEYLQAKGIEKNKIILEDKSRDTNENLKYSKEKIEEFSNKPISDIKVKIVTTDFHAFRSSILAKKNGYRSFDNYSSTMPWYFVPSTYARESIAVIKSILFDK</sequence>
<feature type="transmembrane region" description="Helical" evidence="1">
    <location>
        <begin position="20"/>
        <end position="39"/>
    </location>
</feature>